<dbReference type="Pfam" id="PF00096">
    <property type="entry name" value="zf-C2H2"/>
    <property type="match status" value="1"/>
</dbReference>
<keyword evidence="6" id="KW-0539">Nucleus</keyword>
<evidence type="ECO:0000313" key="11">
    <source>
        <dbReference type="Proteomes" id="UP001194696"/>
    </source>
</evidence>
<dbReference type="PANTHER" id="PTHR24394">
    <property type="entry name" value="ZINC FINGER PROTEIN"/>
    <property type="match status" value="1"/>
</dbReference>
<evidence type="ECO:0000313" key="10">
    <source>
        <dbReference type="EMBL" id="KAG0277412.1"/>
    </source>
</evidence>
<evidence type="ECO:0000256" key="5">
    <source>
        <dbReference type="ARBA" id="ARBA00022833"/>
    </source>
</evidence>
<proteinExistence type="predicted"/>
<keyword evidence="4 7" id="KW-0863">Zinc-finger</keyword>
<keyword evidence="2" id="KW-0479">Metal-binding</keyword>
<dbReference type="PANTHER" id="PTHR24394:SF29">
    <property type="entry name" value="MYONEURIN"/>
    <property type="match status" value="1"/>
</dbReference>
<evidence type="ECO:0000256" key="3">
    <source>
        <dbReference type="ARBA" id="ARBA00022737"/>
    </source>
</evidence>
<sequence>FRSLQEGLQLVCLDHARGKVLERDLPLTYPDPSFTPVKSTQGHFCCITGVAFQNEGRGPETYGYIVEKGDLSYILHSDPTDASTTTDEHTATKTYEVRVRANSKTQYLLRPRDLPSPDLCQKSYRGLYERAVVSVHGRQAPAALTIHSPSTLPPTAHTTSHGDEFCSALDDSVTKVSCRIPRFAEWGWQLQEFVVVEFFLHEGDWQEDDRHYSIPVAVDDQCLPLNVTHLAYYCFSLRGSVLSSCWAQGTNSNVPSEPACKNFDAHAFGPDKDHSLVIAIAFPSSSKNKRSKTDVQRAQRKKKDLKESTVTSTLNRKMLLPKNLTPSSSPSSSPSSPAETASTYKFTCTVCHMNLASRKGLNAHVQKHDVNRPTFACDVCNKTFTRPSDMERHKDTSHDNKKCPCEHCGRLLSRADGLLSHQRTCRERPSNLC</sequence>
<dbReference type="Pfam" id="PF12874">
    <property type="entry name" value="zf-met"/>
    <property type="match status" value="1"/>
</dbReference>
<reference evidence="10 11" key="1">
    <citation type="journal article" date="2020" name="Fungal Divers.">
        <title>Resolving the Mortierellaceae phylogeny through synthesis of multi-gene phylogenetics and phylogenomics.</title>
        <authorList>
            <person name="Vandepol N."/>
            <person name="Liber J."/>
            <person name="Desiro A."/>
            <person name="Na H."/>
            <person name="Kennedy M."/>
            <person name="Barry K."/>
            <person name="Grigoriev I.V."/>
            <person name="Miller A.N."/>
            <person name="O'Donnell K."/>
            <person name="Stajich J.E."/>
            <person name="Bonito G."/>
        </authorList>
    </citation>
    <scope>NUCLEOTIDE SEQUENCE [LARGE SCALE GENOMIC DNA]</scope>
    <source>
        <strain evidence="10 11">AD045</strain>
    </source>
</reference>
<gene>
    <name evidence="10" type="ORF">BGZ96_002880</name>
</gene>
<feature type="domain" description="C2H2-type" evidence="9">
    <location>
        <begin position="346"/>
        <end position="373"/>
    </location>
</feature>
<evidence type="ECO:0000259" key="9">
    <source>
        <dbReference type="PROSITE" id="PS50157"/>
    </source>
</evidence>
<accession>A0ABQ7JK99</accession>
<feature type="domain" description="C2H2-type" evidence="9">
    <location>
        <begin position="375"/>
        <end position="403"/>
    </location>
</feature>
<dbReference type="SMART" id="SM00355">
    <property type="entry name" value="ZnF_C2H2"/>
    <property type="match status" value="3"/>
</dbReference>
<keyword evidence="5" id="KW-0862">Zinc</keyword>
<comment type="subcellular location">
    <subcellularLocation>
        <location evidence="1">Nucleus</location>
    </subcellularLocation>
</comment>
<evidence type="ECO:0000256" key="2">
    <source>
        <dbReference type="ARBA" id="ARBA00022723"/>
    </source>
</evidence>
<dbReference type="InterPro" id="IPR013087">
    <property type="entry name" value="Znf_C2H2_type"/>
</dbReference>
<keyword evidence="3" id="KW-0677">Repeat</keyword>
<name>A0ABQ7JK99_9FUNG</name>
<evidence type="ECO:0000256" key="1">
    <source>
        <dbReference type="ARBA" id="ARBA00004123"/>
    </source>
</evidence>
<dbReference type="SUPFAM" id="SSF57667">
    <property type="entry name" value="beta-beta-alpha zinc fingers"/>
    <property type="match status" value="1"/>
</dbReference>
<organism evidence="10 11">
    <name type="scientific">Linnemannia gamsii</name>
    <dbReference type="NCBI Taxonomy" id="64522"/>
    <lineage>
        <taxon>Eukaryota</taxon>
        <taxon>Fungi</taxon>
        <taxon>Fungi incertae sedis</taxon>
        <taxon>Mucoromycota</taxon>
        <taxon>Mortierellomycotina</taxon>
        <taxon>Mortierellomycetes</taxon>
        <taxon>Mortierellales</taxon>
        <taxon>Mortierellaceae</taxon>
        <taxon>Linnemannia</taxon>
    </lineage>
</organism>
<feature type="compositionally biased region" description="Low complexity" evidence="8">
    <location>
        <begin position="326"/>
        <end position="337"/>
    </location>
</feature>
<protein>
    <recommendedName>
        <fullName evidence="9">C2H2-type domain-containing protein</fullName>
    </recommendedName>
</protein>
<dbReference type="PROSITE" id="PS50157">
    <property type="entry name" value="ZINC_FINGER_C2H2_2"/>
    <property type="match status" value="2"/>
</dbReference>
<dbReference type="Gene3D" id="3.30.160.60">
    <property type="entry name" value="Classic Zinc Finger"/>
    <property type="match status" value="1"/>
</dbReference>
<evidence type="ECO:0000256" key="8">
    <source>
        <dbReference type="SAM" id="MobiDB-lite"/>
    </source>
</evidence>
<evidence type="ECO:0000256" key="7">
    <source>
        <dbReference type="PROSITE-ProRule" id="PRU00042"/>
    </source>
</evidence>
<feature type="non-terminal residue" evidence="10">
    <location>
        <position position="1"/>
    </location>
</feature>
<feature type="region of interest" description="Disordered" evidence="8">
    <location>
        <begin position="288"/>
        <end position="338"/>
    </location>
</feature>
<dbReference type="Proteomes" id="UP001194696">
    <property type="component" value="Unassembled WGS sequence"/>
</dbReference>
<dbReference type="EMBL" id="JAAAIM010001571">
    <property type="protein sequence ID" value="KAG0277412.1"/>
    <property type="molecule type" value="Genomic_DNA"/>
</dbReference>
<dbReference type="InterPro" id="IPR036236">
    <property type="entry name" value="Znf_C2H2_sf"/>
</dbReference>
<dbReference type="PROSITE" id="PS00028">
    <property type="entry name" value="ZINC_FINGER_C2H2_1"/>
    <property type="match status" value="2"/>
</dbReference>
<keyword evidence="11" id="KW-1185">Reference proteome</keyword>
<evidence type="ECO:0000256" key="6">
    <source>
        <dbReference type="ARBA" id="ARBA00023242"/>
    </source>
</evidence>
<evidence type="ECO:0000256" key="4">
    <source>
        <dbReference type="ARBA" id="ARBA00022771"/>
    </source>
</evidence>
<comment type="caution">
    <text evidence="10">The sequence shown here is derived from an EMBL/GenBank/DDBJ whole genome shotgun (WGS) entry which is preliminary data.</text>
</comment>